<dbReference type="Gramene" id="AET5Gv20648600.2">
    <property type="protein sequence ID" value="AET5Gv20648600.2"/>
    <property type="gene ID" value="AET5Gv20648600"/>
</dbReference>
<sequence length="173" mass="18216">LSLSSLLFLTHLLHPPENKNSIPFLPHPLAPRISPPIRPTAMASSADESLPSLPPIKTAPLAPSDAASASPSPASSTQESAAAEGKTEAAAAAEEKDPSTPTSKECRILLPEECPAAPRKPPVPRLPALKRKSRPTLTATTTARVCLAVPRDLSTVFRSMPMPVTAEKRIRAS</sequence>
<reference evidence="2" key="3">
    <citation type="journal article" date="2017" name="Nature">
        <title>Genome sequence of the progenitor of the wheat D genome Aegilops tauschii.</title>
        <authorList>
            <person name="Luo M.C."/>
            <person name="Gu Y.Q."/>
            <person name="Puiu D."/>
            <person name="Wang H."/>
            <person name="Twardziok S.O."/>
            <person name="Deal K.R."/>
            <person name="Huo N."/>
            <person name="Zhu T."/>
            <person name="Wang L."/>
            <person name="Wang Y."/>
            <person name="McGuire P.E."/>
            <person name="Liu S."/>
            <person name="Long H."/>
            <person name="Ramasamy R.K."/>
            <person name="Rodriguez J.C."/>
            <person name="Van S.L."/>
            <person name="Yuan L."/>
            <person name="Wang Z."/>
            <person name="Xia Z."/>
            <person name="Xiao L."/>
            <person name="Anderson O.D."/>
            <person name="Ouyang S."/>
            <person name="Liang Y."/>
            <person name="Zimin A.V."/>
            <person name="Pertea G."/>
            <person name="Qi P."/>
            <person name="Bennetzen J.L."/>
            <person name="Dai X."/>
            <person name="Dawson M.W."/>
            <person name="Muller H.G."/>
            <person name="Kugler K."/>
            <person name="Rivarola-Duarte L."/>
            <person name="Spannagl M."/>
            <person name="Mayer K.F.X."/>
            <person name="Lu F.H."/>
            <person name="Bevan M.W."/>
            <person name="Leroy P."/>
            <person name="Li P."/>
            <person name="You F.M."/>
            <person name="Sun Q."/>
            <person name="Liu Z."/>
            <person name="Lyons E."/>
            <person name="Wicker T."/>
            <person name="Salzberg S.L."/>
            <person name="Devos K.M."/>
            <person name="Dvorak J."/>
        </authorList>
    </citation>
    <scope>NUCLEOTIDE SEQUENCE [LARGE SCALE GENOMIC DNA]</scope>
    <source>
        <strain evidence="2">cv. AL8/78</strain>
    </source>
</reference>
<organism evidence="2 3">
    <name type="scientific">Aegilops tauschii subsp. strangulata</name>
    <name type="common">Goatgrass</name>
    <dbReference type="NCBI Taxonomy" id="200361"/>
    <lineage>
        <taxon>Eukaryota</taxon>
        <taxon>Viridiplantae</taxon>
        <taxon>Streptophyta</taxon>
        <taxon>Embryophyta</taxon>
        <taxon>Tracheophyta</taxon>
        <taxon>Spermatophyta</taxon>
        <taxon>Magnoliopsida</taxon>
        <taxon>Liliopsida</taxon>
        <taxon>Poales</taxon>
        <taxon>Poaceae</taxon>
        <taxon>BOP clade</taxon>
        <taxon>Pooideae</taxon>
        <taxon>Triticodae</taxon>
        <taxon>Triticeae</taxon>
        <taxon>Triticinae</taxon>
        <taxon>Aegilops</taxon>
    </lineage>
</organism>
<keyword evidence="3" id="KW-1185">Reference proteome</keyword>
<protein>
    <submittedName>
        <fullName evidence="2">Uncharacterized protein</fullName>
    </submittedName>
</protein>
<accession>A0A453L6Q9</accession>
<evidence type="ECO:0000313" key="2">
    <source>
        <dbReference type="EnsemblPlants" id="AET5Gv20648600.2"/>
    </source>
</evidence>
<evidence type="ECO:0000313" key="3">
    <source>
        <dbReference type="Proteomes" id="UP000015105"/>
    </source>
</evidence>
<dbReference type="Proteomes" id="UP000015105">
    <property type="component" value="Chromosome 5D"/>
</dbReference>
<dbReference type="EnsemblPlants" id="AET5Gv20648600.2">
    <property type="protein sequence ID" value="AET5Gv20648600.2"/>
    <property type="gene ID" value="AET5Gv20648600"/>
</dbReference>
<dbReference type="InterPro" id="IPR053115">
    <property type="entry name" value="CDK_inhibitor"/>
</dbReference>
<dbReference type="PANTHER" id="PTHR35162">
    <property type="entry name" value="OS08G0516600 PROTEIN"/>
    <property type="match status" value="1"/>
</dbReference>
<dbReference type="PANTHER" id="PTHR35162:SF12">
    <property type="entry name" value="OS09G0499300 PROTEIN"/>
    <property type="match status" value="1"/>
</dbReference>
<proteinExistence type="predicted"/>
<reference evidence="2" key="5">
    <citation type="journal article" date="2021" name="G3 (Bethesda)">
        <title>Aegilops tauschii genome assembly Aet v5.0 features greater sequence contiguity and improved annotation.</title>
        <authorList>
            <person name="Wang L."/>
            <person name="Zhu T."/>
            <person name="Rodriguez J.C."/>
            <person name="Deal K.R."/>
            <person name="Dubcovsky J."/>
            <person name="McGuire P.E."/>
            <person name="Lux T."/>
            <person name="Spannagl M."/>
            <person name="Mayer K.F.X."/>
            <person name="Baldrich P."/>
            <person name="Meyers B.C."/>
            <person name="Huo N."/>
            <person name="Gu Y.Q."/>
            <person name="Zhou H."/>
            <person name="Devos K.M."/>
            <person name="Bennetzen J.L."/>
            <person name="Unver T."/>
            <person name="Budak H."/>
            <person name="Gulick P.J."/>
            <person name="Galiba G."/>
            <person name="Kalapos B."/>
            <person name="Nelson D.R."/>
            <person name="Li P."/>
            <person name="You F.M."/>
            <person name="Luo M.C."/>
            <person name="Dvorak J."/>
        </authorList>
    </citation>
    <scope>NUCLEOTIDE SEQUENCE [LARGE SCALE GENOMIC DNA]</scope>
    <source>
        <strain evidence="2">cv. AL8/78</strain>
    </source>
</reference>
<feature type="compositionally biased region" description="Low complexity" evidence="1">
    <location>
        <begin position="59"/>
        <end position="92"/>
    </location>
</feature>
<reference evidence="3" key="2">
    <citation type="journal article" date="2017" name="Nat. Plants">
        <title>The Aegilops tauschii genome reveals multiple impacts of transposons.</title>
        <authorList>
            <person name="Zhao G."/>
            <person name="Zou C."/>
            <person name="Li K."/>
            <person name="Wang K."/>
            <person name="Li T."/>
            <person name="Gao L."/>
            <person name="Zhang X."/>
            <person name="Wang H."/>
            <person name="Yang Z."/>
            <person name="Liu X."/>
            <person name="Jiang W."/>
            <person name="Mao L."/>
            <person name="Kong X."/>
            <person name="Jiao Y."/>
            <person name="Jia J."/>
        </authorList>
    </citation>
    <scope>NUCLEOTIDE SEQUENCE [LARGE SCALE GENOMIC DNA]</scope>
    <source>
        <strain evidence="3">cv. AL8/78</strain>
    </source>
</reference>
<dbReference type="AlphaFoldDB" id="A0A453L6Q9"/>
<feature type="region of interest" description="Disordered" evidence="1">
    <location>
        <begin position="36"/>
        <end position="137"/>
    </location>
</feature>
<reference evidence="2" key="4">
    <citation type="submission" date="2019-03" db="UniProtKB">
        <authorList>
            <consortium name="EnsemblPlants"/>
        </authorList>
    </citation>
    <scope>IDENTIFICATION</scope>
</reference>
<name>A0A453L6Q9_AEGTS</name>
<reference evidence="3" key="1">
    <citation type="journal article" date="2014" name="Science">
        <title>Ancient hybridizations among the ancestral genomes of bread wheat.</title>
        <authorList>
            <consortium name="International Wheat Genome Sequencing Consortium,"/>
            <person name="Marcussen T."/>
            <person name="Sandve S.R."/>
            <person name="Heier L."/>
            <person name="Spannagl M."/>
            <person name="Pfeifer M."/>
            <person name="Jakobsen K.S."/>
            <person name="Wulff B.B."/>
            <person name="Steuernagel B."/>
            <person name="Mayer K.F."/>
            <person name="Olsen O.A."/>
        </authorList>
    </citation>
    <scope>NUCLEOTIDE SEQUENCE [LARGE SCALE GENOMIC DNA]</scope>
    <source>
        <strain evidence="3">cv. AL8/78</strain>
    </source>
</reference>
<evidence type="ECO:0000256" key="1">
    <source>
        <dbReference type="SAM" id="MobiDB-lite"/>
    </source>
</evidence>